<dbReference type="OrthoDB" id="10251250at2759"/>
<organism evidence="2 3">
    <name type="scientific">Chironomus riparius</name>
    <dbReference type="NCBI Taxonomy" id="315576"/>
    <lineage>
        <taxon>Eukaryota</taxon>
        <taxon>Metazoa</taxon>
        <taxon>Ecdysozoa</taxon>
        <taxon>Arthropoda</taxon>
        <taxon>Hexapoda</taxon>
        <taxon>Insecta</taxon>
        <taxon>Pterygota</taxon>
        <taxon>Neoptera</taxon>
        <taxon>Endopterygota</taxon>
        <taxon>Diptera</taxon>
        <taxon>Nematocera</taxon>
        <taxon>Chironomoidea</taxon>
        <taxon>Chironomidae</taxon>
        <taxon>Chironominae</taxon>
        <taxon>Chironomus</taxon>
    </lineage>
</organism>
<evidence type="ECO:0000313" key="2">
    <source>
        <dbReference type="EMBL" id="CAG9811112.1"/>
    </source>
</evidence>
<reference evidence="2" key="2">
    <citation type="submission" date="2022-10" db="EMBL/GenBank/DDBJ databases">
        <authorList>
            <consortium name="ENA_rothamsted_submissions"/>
            <consortium name="culmorum"/>
            <person name="King R."/>
        </authorList>
    </citation>
    <scope>NUCLEOTIDE SEQUENCE</scope>
</reference>
<sequence>MVKILISITLILIILNDSSLSTNIDCNYGIASFTNILNTYYCKTSIDPNIITIDSAQITSISGTHLNSKISDDVEVFWASSIAVKYFPRDLKRNFKNLKGIIIYSCQLEEIHQEDLKPFNNLVSLRLQSNLIEIIEEGLFDYNSQLELVEFNEPKLIHIHANVFDHLSQLKYFWFQRVPCIAKEVDNSRNDVVVAIKVVKNKCKSSEFSDLEEKIKNLEIESKSSNFAEFKINFDDFETILKNSKFSKFRPLRERFQALKVLSNPGELLTDLSFKNITTKLEDLKSSKCLDPDLFSIIKNLQNSIDELKSSQDGDQVDIKSSIADQATKLDNIKTSQIKLKDDLTTDIGEVMSWQNSTFDQITSKFNKIQASTKVIESSLTDSFSNLTSKFNDHKSKATFFQDELKGSMSDIEASISNVKASQNEVKSTLIKLKTSQNEIKIALDDLKVASSEDKINGFAEKLKSFELKLENIEEHFTSFEVKSAEKMNKELAGTRHKIAINLDEKLKGVEKRLLSKFEEVLEEKLEKIFKDKLGKMLNDGSGSV</sequence>
<dbReference type="Proteomes" id="UP001153620">
    <property type="component" value="Chromosome 4"/>
</dbReference>
<feature type="chain" id="PRO_5040371800" evidence="1">
    <location>
        <begin position="22"/>
        <end position="545"/>
    </location>
</feature>
<name>A0A9N9S585_9DIPT</name>
<dbReference type="Gene3D" id="3.80.10.10">
    <property type="entry name" value="Ribonuclease Inhibitor"/>
    <property type="match status" value="1"/>
</dbReference>
<proteinExistence type="predicted"/>
<dbReference type="SUPFAM" id="SSF52058">
    <property type="entry name" value="L domain-like"/>
    <property type="match status" value="1"/>
</dbReference>
<protein>
    <submittedName>
        <fullName evidence="2">Uncharacterized protein</fullName>
    </submittedName>
</protein>
<dbReference type="AlphaFoldDB" id="A0A9N9S585"/>
<accession>A0A9N9S585</accession>
<keyword evidence="3" id="KW-1185">Reference proteome</keyword>
<evidence type="ECO:0000256" key="1">
    <source>
        <dbReference type="SAM" id="SignalP"/>
    </source>
</evidence>
<feature type="signal peptide" evidence="1">
    <location>
        <begin position="1"/>
        <end position="21"/>
    </location>
</feature>
<evidence type="ECO:0000313" key="3">
    <source>
        <dbReference type="Proteomes" id="UP001153620"/>
    </source>
</evidence>
<dbReference type="EMBL" id="OU895880">
    <property type="protein sequence ID" value="CAG9811112.1"/>
    <property type="molecule type" value="Genomic_DNA"/>
</dbReference>
<keyword evidence="1" id="KW-0732">Signal</keyword>
<reference evidence="2" key="1">
    <citation type="submission" date="2022-01" db="EMBL/GenBank/DDBJ databases">
        <authorList>
            <person name="King R."/>
        </authorList>
    </citation>
    <scope>NUCLEOTIDE SEQUENCE</scope>
</reference>
<dbReference type="InterPro" id="IPR032675">
    <property type="entry name" value="LRR_dom_sf"/>
</dbReference>
<gene>
    <name evidence="2" type="ORF">CHIRRI_LOCUS13921</name>
</gene>